<dbReference type="InterPro" id="IPR004841">
    <property type="entry name" value="AA-permease/SLC12A_dom"/>
</dbReference>
<feature type="transmembrane region" description="Helical" evidence="6">
    <location>
        <begin position="135"/>
        <end position="155"/>
    </location>
</feature>
<feature type="region of interest" description="Disordered" evidence="5">
    <location>
        <begin position="542"/>
        <end position="608"/>
    </location>
</feature>
<feature type="transmembrane region" description="Helical" evidence="6">
    <location>
        <begin position="487"/>
        <end position="507"/>
    </location>
</feature>
<dbReference type="Proteomes" id="UP000799776">
    <property type="component" value="Unassembled WGS sequence"/>
</dbReference>
<dbReference type="InterPro" id="IPR050524">
    <property type="entry name" value="APC_YAT"/>
</dbReference>
<evidence type="ECO:0000256" key="5">
    <source>
        <dbReference type="SAM" id="MobiDB-lite"/>
    </source>
</evidence>
<evidence type="ECO:0000256" key="1">
    <source>
        <dbReference type="ARBA" id="ARBA00004141"/>
    </source>
</evidence>
<dbReference type="PANTHER" id="PTHR43341">
    <property type="entry name" value="AMINO ACID PERMEASE"/>
    <property type="match status" value="1"/>
</dbReference>
<dbReference type="AlphaFoldDB" id="A0A6A5YDV2"/>
<evidence type="ECO:0000256" key="6">
    <source>
        <dbReference type="SAM" id="Phobius"/>
    </source>
</evidence>
<accession>A0A6A5YDV2</accession>
<feature type="domain" description="Amino acid permease/ SLC12A" evidence="7">
    <location>
        <begin position="1"/>
        <end position="508"/>
    </location>
</feature>
<dbReference type="Pfam" id="PF00324">
    <property type="entry name" value="AA_permease"/>
    <property type="match status" value="1"/>
</dbReference>
<dbReference type="Gene3D" id="1.20.1740.10">
    <property type="entry name" value="Amino acid/polyamine transporter I"/>
    <property type="match status" value="1"/>
</dbReference>
<feature type="compositionally biased region" description="Polar residues" evidence="5">
    <location>
        <begin position="578"/>
        <end position="593"/>
    </location>
</feature>
<evidence type="ECO:0000256" key="3">
    <source>
        <dbReference type="ARBA" id="ARBA00022989"/>
    </source>
</evidence>
<reference evidence="8" key="1">
    <citation type="journal article" date="2020" name="Stud. Mycol.">
        <title>101 Dothideomycetes genomes: a test case for predicting lifestyles and emergence of pathogens.</title>
        <authorList>
            <person name="Haridas S."/>
            <person name="Albert R."/>
            <person name="Binder M."/>
            <person name="Bloem J."/>
            <person name="Labutti K."/>
            <person name="Salamov A."/>
            <person name="Andreopoulos B."/>
            <person name="Baker S."/>
            <person name="Barry K."/>
            <person name="Bills G."/>
            <person name="Bluhm B."/>
            <person name="Cannon C."/>
            <person name="Castanera R."/>
            <person name="Culley D."/>
            <person name="Daum C."/>
            <person name="Ezra D."/>
            <person name="Gonzalez J."/>
            <person name="Henrissat B."/>
            <person name="Kuo A."/>
            <person name="Liang C."/>
            <person name="Lipzen A."/>
            <person name="Lutzoni F."/>
            <person name="Magnuson J."/>
            <person name="Mondo S."/>
            <person name="Nolan M."/>
            <person name="Ohm R."/>
            <person name="Pangilinan J."/>
            <person name="Park H.-J."/>
            <person name="Ramirez L."/>
            <person name="Alfaro M."/>
            <person name="Sun H."/>
            <person name="Tritt A."/>
            <person name="Yoshinaga Y."/>
            <person name="Zwiers L.-H."/>
            <person name="Turgeon B."/>
            <person name="Goodwin S."/>
            <person name="Spatafora J."/>
            <person name="Crous P."/>
            <person name="Grigoriev I."/>
        </authorList>
    </citation>
    <scope>NUCLEOTIDE SEQUENCE</scope>
    <source>
        <strain evidence="8">CBS 121410</strain>
    </source>
</reference>
<feature type="transmembrane region" description="Helical" evidence="6">
    <location>
        <begin position="71"/>
        <end position="93"/>
    </location>
</feature>
<evidence type="ECO:0000259" key="7">
    <source>
        <dbReference type="Pfam" id="PF00324"/>
    </source>
</evidence>
<keyword evidence="4 6" id="KW-0472">Membrane</keyword>
<dbReference type="EMBL" id="ML978715">
    <property type="protein sequence ID" value="KAF2089024.1"/>
    <property type="molecule type" value="Genomic_DNA"/>
</dbReference>
<feature type="transmembrane region" description="Helical" evidence="6">
    <location>
        <begin position="316"/>
        <end position="337"/>
    </location>
</feature>
<feature type="transmembrane region" description="Helical" evidence="6">
    <location>
        <begin position="105"/>
        <end position="123"/>
    </location>
</feature>
<feature type="compositionally biased region" description="Basic and acidic residues" evidence="5">
    <location>
        <begin position="594"/>
        <end position="608"/>
    </location>
</feature>
<sequence>MIVVSTTIGTGFFSSAAEILAVAGPGMTLLAFAIVGLVACMTMEGISEMVIIWPVPSPMVEFVSHFVDSELAVVVGFAYWYTYAITFSAIVATSGTLVQYWTTDATAEVLIYILFPIIVLLINYNDVSLFGWIELFGGCAKLLIVLIVFLTMIVINLGGGPGPAIHNKCIEQGIIHQNASASTGGVAALISVNLAIWPYIGVEAITVTAYEALNPRELKGPAKNIAWIVTVIYAFSVLGSVLDVQWTNGYLPRYYDQGPRSGNNITCLNYHINRGTDSSGTTSSESGSPSNATHSIPVIAIDQAGISGYGSVVNGFLLYCALSTANSALFVASRTLYGLGQRLNDKSESRIVRSIARFGKVNEFGVPHYAILASMVFAWVPLLSLSNGSHARDTQQILINVGSTSCVLVWASQSWAFIRYDKWLRKWVMKLSSEEYQRYNRFTRSDFSSLLGPTSLQPLLAWLSLFLSVFIVLVLGSAGMWNHQNLAVKALNIYLGPLLCLVLFVALKISEGRDWKKGWVRLGEWNELRDTLDELTDMVSPAVQRRPSHQMEAPEQANGTIPRTHSAQAPKIHLQPDHLQTSVDSPENQSNASDEARTDSEHLRPKYQ</sequence>
<feature type="transmembrane region" description="Helical" evidence="6">
    <location>
        <begin position="397"/>
        <end position="418"/>
    </location>
</feature>
<feature type="compositionally biased region" description="Polar residues" evidence="5">
    <location>
        <begin position="557"/>
        <end position="567"/>
    </location>
</feature>
<dbReference type="OrthoDB" id="3900342at2759"/>
<evidence type="ECO:0000256" key="4">
    <source>
        <dbReference type="ARBA" id="ARBA00023136"/>
    </source>
</evidence>
<dbReference type="PANTHER" id="PTHR43341:SF9">
    <property type="entry name" value="DICARBOXYLIC AMINO ACID PERMEASE"/>
    <property type="match status" value="1"/>
</dbReference>
<name>A0A6A5YDV2_9PEZI</name>
<protein>
    <recommendedName>
        <fullName evidence="7">Amino acid permease/ SLC12A domain-containing protein</fullName>
    </recommendedName>
</protein>
<comment type="subcellular location">
    <subcellularLocation>
        <location evidence="1">Membrane</location>
        <topology evidence="1">Multi-pass membrane protein</topology>
    </subcellularLocation>
</comment>
<dbReference type="GO" id="GO:0015171">
    <property type="term" value="F:amino acid transmembrane transporter activity"/>
    <property type="evidence" value="ECO:0007669"/>
    <property type="project" value="TreeGrafter"/>
</dbReference>
<proteinExistence type="predicted"/>
<organism evidence="8 9">
    <name type="scientific">Saccharata proteae CBS 121410</name>
    <dbReference type="NCBI Taxonomy" id="1314787"/>
    <lineage>
        <taxon>Eukaryota</taxon>
        <taxon>Fungi</taxon>
        <taxon>Dikarya</taxon>
        <taxon>Ascomycota</taxon>
        <taxon>Pezizomycotina</taxon>
        <taxon>Dothideomycetes</taxon>
        <taxon>Dothideomycetes incertae sedis</taxon>
        <taxon>Botryosphaeriales</taxon>
        <taxon>Saccharataceae</taxon>
        <taxon>Saccharata</taxon>
    </lineage>
</organism>
<dbReference type="GO" id="GO:0016020">
    <property type="term" value="C:membrane"/>
    <property type="evidence" value="ECO:0007669"/>
    <property type="project" value="UniProtKB-SubCell"/>
</dbReference>
<feature type="transmembrane region" description="Helical" evidence="6">
    <location>
        <begin position="366"/>
        <end position="385"/>
    </location>
</feature>
<feature type="transmembrane region" description="Helical" evidence="6">
    <location>
        <begin position="459"/>
        <end position="481"/>
    </location>
</feature>
<evidence type="ECO:0000256" key="2">
    <source>
        <dbReference type="ARBA" id="ARBA00022692"/>
    </source>
</evidence>
<evidence type="ECO:0000313" key="9">
    <source>
        <dbReference type="Proteomes" id="UP000799776"/>
    </source>
</evidence>
<keyword evidence="2 6" id="KW-0812">Transmembrane</keyword>
<feature type="transmembrane region" description="Helical" evidence="6">
    <location>
        <begin position="225"/>
        <end position="246"/>
    </location>
</feature>
<keyword evidence="3 6" id="KW-1133">Transmembrane helix</keyword>
<evidence type="ECO:0000313" key="8">
    <source>
        <dbReference type="EMBL" id="KAF2089024.1"/>
    </source>
</evidence>
<keyword evidence="9" id="KW-1185">Reference proteome</keyword>
<gene>
    <name evidence="8" type="ORF">K490DRAFT_64235</name>
</gene>